<dbReference type="SMART" id="SM00137">
    <property type="entry name" value="MAM"/>
    <property type="match status" value="3"/>
</dbReference>
<evidence type="ECO:0000313" key="3">
    <source>
        <dbReference type="Proteomes" id="UP000762676"/>
    </source>
</evidence>
<protein>
    <submittedName>
        <fullName evidence="2">MAM and LDL-receptor class A domain-containing protein 1</fullName>
    </submittedName>
</protein>
<dbReference type="Pfam" id="PF00629">
    <property type="entry name" value="MAM"/>
    <property type="match status" value="3"/>
</dbReference>
<dbReference type="SUPFAM" id="SSF49899">
    <property type="entry name" value="Concanavalin A-like lectins/glucanases"/>
    <property type="match status" value="4"/>
</dbReference>
<keyword evidence="3" id="KW-1185">Reference proteome</keyword>
<dbReference type="Proteomes" id="UP000762676">
    <property type="component" value="Unassembled WGS sequence"/>
</dbReference>
<dbReference type="InterPro" id="IPR013320">
    <property type="entry name" value="ConA-like_dom_sf"/>
</dbReference>
<accession>A0AAV4IN10</accession>
<organism evidence="2 3">
    <name type="scientific">Elysia marginata</name>
    <dbReference type="NCBI Taxonomy" id="1093978"/>
    <lineage>
        <taxon>Eukaryota</taxon>
        <taxon>Metazoa</taxon>
        <taxon>Spiralia</taxon>
        <taxon>Lophotrochozoa</taxon>
        <taxon>Mollusca</taxon>
        <taxon>Gastropoda</taxon>
        <taxon>Heterobranchia</taxon>
        <taxon>Euthyneura</taxon>
        <taxon>Panpulmonata</taxon>
        <taxon>Sacoglossa</taxon>
        <taxon>Placobranchoidea</taxon>
        <taxon>Plakobranchidae</taxon>
        <taxon>Elysia</taxon>
    </lineage>
</organism>
<dbReference type="AlphaFoldDB" id="A0AAV4IN10"/>
<feature type="domain" description="MAM" evidence="1">
    <location>
        <begin position="185"/>
        <end position="352"/>
    </location>
</feature>
<evidence type="ECO:0000313" key="2">
    <source>
        <dbReference type="EMBL" id="GFS11642.1"/>
    </source>
</evidence>
<evidence type="ECO:0000259" key="1">
    <source>
        <dbReference type="PROSITE" id="PS50060"/>
    </source>
</evidence>
<dbReference type="PANTHER" id="PTHR23282:SF101">
    <property type="entry name" value="MAM DOMAIN-CONTAINING PROTEIN"/>
    <property type="match status" value="1"/>
</dbReference>
<dbReference type="CDD" id="cd06263">
    <property type="entry name" value="MAM"/>
    <property type="match status" value="1"/>
</dbReference>
<dbReference type="EMBL" id="BMAT01013380">
    <property type="protein sequence ID" value="GFS11642.1"/>
    <property type="molecule type" value="Genomic_DNA"/>
</dbReference>
<dbReference type="GO" id="GO:0016020">
    <property type="term" value="C:membrane"/>
    <property type="evidence" value="ECO:0007669"/>
    <property type="project" value="InterPro"/>
</dbReference>
<dbReference type="Gene3D" id="2.60.120.200">
    <property type="match status" value="4"/>
</dbReference>
<dbReference type="InterPro" id="IPR000998">
    <property type="entry name" value="MAM_dom"/>
</dbReference>
<reference evidence="2 3" key="1">
    <citation type="journal article" date="2021" name="Elife">
        <title>Chloroplast acquisition without the gene transfer in kleptoplastic sea slugs, Plakobranchus ocellatus.</title>
        <authorList>
            <person name="Maeda T."/>
            <person name="Takahashi S."/>
            <person name="Yoshida T."/>
            <person name="Shimamura S."/>
            <person name="Takaki Y."/>
            <person name="Nagai Y."/>
            <person name="Toyoda A."/>
            <person name="Suzuki Y."/>
            <person name="Arimoto A."/>
            <person name="Ishii H."/>
            <person name="Satoh N."/>
            <person name="Nishiyama T."/>
            <person name="Hasebe M."/>
            <person name="Maruyama T."/>
            <person name="Minagawa J."/>
            <person name="Obokata J."/>
            <person name="Shigenobu S."/>
        </authorList>
    </citation>
    <scope>NUCLEOTIDE SEQUENCE [LARGE SCALE GENOMIC DNA]</scope>
</reference>
<sequence>MLAKDHQIDWTNAAPEHTPSRFDCNFRNMTLCEWEQVAGSDFELKVSQIGKDPNAWDPLTNHHGKVEGNTLGYSVEPEVGRGGVTSPEIPGTSSGHCLSFWYWLRGKGVSLRVSSLSQGQDSTLLWQRTVDEGRGWQWAKITTSDGNKIQYNITVEKLGPEGSVQLGDLWYSPRSCSPRQLSLTDTCDFETGLCGLTEPSVSNDSWTLVSGDWSSAVTWDKGDNTYKTAHGHFLAYSQDGTTPGSTAIMESPVMILQNDTTTMQETCVHFYYFLSGPHVGTLELTTHSTNSNENVVWKTSGDHGRLWLPGEIQLGYHQSPGMRFRVKAIAGPGPRGFFGIDDITVRQGKCASPGSCGFDNGDFCTWRPDPSIASSRSWRSFQGTSLSFEGDNQDKGILISQLFSGDQVRCIHFVWAHVKGKGSLKLSRKDIVTIESNQLLWKLTVDESKNTTDTLNWRPARVSVESGVNHEIYLTAEALSRGFHVLIDNVLVTSQPCLAQPAEAVSFDCDFSDGLAYWYQETAQEAYWVVKSEDAANKGPKVCAQVDSATAKDGATARLHSPVIPAGDRCLRFSYRMYGADVDSLKVFMDLGHKRLPYVDWRGGDSKNWVQTAINLKNDRNYKLVFEGVCIRKDYCDLRIANIDVSASSCPDTWHSGSDSPHCTFESDHDPLCQFIVRPSQALKALDPFRWRREGGIQKSYQYAPSLDVNLGASGHYAYVAWPRFQIYPETIINVTTTLLR</sequence>
<name>A0AAV4IN10_9GAST</name>
<comment type="caution">
    <text evidence="2">The sequence shown here is derived from an EMBL/GenBank/DDBJ whole genome shotgun (WGS) entry which is preliminary data.</text>
</comment>
<feature type="domain" description="MAM" evidence="1">
    <location>
        <begin position="661"/>
        <end position="720"/>
    </location>
</feature>
<feature type="domain" description="MAM" evidence="1">
    <location>
        <begin position="507"/>
        <end position="652"/>
    </location>
</feature>
<dbReference type="PROSITE" id="PS50060">
    <property type="entry name" value="MAM_2"/>
    <property type="match status" value="4"/>
</dbReference>
<dbReference type="PANTHER" id="PTHR23282">
    <property type="entry name" value="APICAL ENDOSOMAL GLYCOPROTEIN PRECURSOR"/>
    <property type="match status" value="1"/>
</dbReference>
<proteinExistence type="predicted"/>
<feature type="domain" description="MAM" evidence="1">
    <location>
        <begin position="22"/>
        <end position="178"/>
    </location>
</feature>
<dbReference type="InterPro" id="IPR051560">
    <property type="entry name" value="MAM_domain-containing"/>
</dbReference>
<gene>
    <name evidence="2" type="ORF">ElyMa_006677300</name>
</gene>